<organism evidence="1 2">
    <name type="scientific">Bremerella cremea</name>
    <dbReference type="NCBI Taxonomy" id="1031537"/>
    <lineage>
        <taxon>Bacteria</taxon>
        <taxon>Pseudomonadati</taxon>
        <taxon>Planctomycetota</taxon>
        <taxon>Planctomycetia</taxon>
        <taxon>Pirellulales</taxon>
        <taxon>Pirellulaceae</taxon>
        <taxon>Bremerella</taxon>
    </lineage>
</organism>
<protein>
    <submittedName>
        <fullName evidence="1">Uncharacterized protein</fullName>
    </submittedName>
</protein>
<evidence type="ECO:0000313" key="2">
    <source>
        <dbReference type="Proteomes" id="UP000253562"/>
    </source>
</evidence>
<comment type="caution">
    <text evidence="1">The sequence shown here is derived from an EMBL/GenBank/DDBJ whole genome shotgun (WGS) entry which is preliminary data.</text>
</comment>
<dbReference type="Proteomes" id="UP000253562">
    <property type="component" value="Unassembled WGS sequence"/>
</dbReference>
<dbReference type="AlphaFoldDB" id="A0A368KY53"/>
<proteinExistence type="predicted"/>
<dbReference type="EMBL" id="QPEX01000010">
    <property type="protein sequence ID" value="RCS54454.1"/>
    <property type="molecule type" value="Genomic_DNA"/>
</dbReference>
<sequence length="153" mass="17484">MSLWLLLTSQANLSWLSQDNITESRGDDLPATLTRLSQFGLVELFRHQNSKLLDKPLVTRTELMHRLEEIAELVTAIHATLFTRTSISNDELIVFYGIMRRRSVEFDLAILGVLTEEERSRVAKLVSLAMPVAIEKIKQDNEKLGPFGFENDR</sequence>
<gene>
    <name evidence="1" type="ORF">DTL42_04745</name>
</gene>
<accession>A0A368KY53</accession>
<reference evidence="1 2" key="1">
    <citation type="submission" date="2018-07" db="EMBL/GenBank/DDBJ databases">
        <title>Comparative genomes isolates from brazilian mangrove.</title>
        <authorList>
            <person name="De Araujo J.E."/>
            <person name="Taketani R.G."/>
            <person name="Silva M.C.P."/>
            <person name="Lourenco M.V."/>
            <person name="Oliveira V.M."/>
            <person name="Andreote F.D."/>
        </authorList>
    </citation>
    <scope>NUCLEOTIDE SEQUENCE [LARGE SCALE GENOMIC DNA]</scope>
    <source>
        <strain evidence="1 2">HEX PRIS-MGV</strain>
    </source>
</reference>
<name>A0A368KY53_9BACT</name>
<evidence type="ECO:0000313" key="1">
    <source>
        <dbReference type="EMBL" id="RCS54454.1"/>
    </source>
</evidence>
<dbReference type="RefSeq" id="WP_114367520.1">
    <property type="nucleotide sequence ID" value="NZ_QPEX01000010.1"/>
</dbReference>